<dbReference type="InterPro" id="IPR012337">
    <property type="entry name" value="RNaseH-like_sf"/>
</dbReference>
<proteinExistence type="predicted"/>
<protein>
    <submittedName>
        <fullName evidence="1">Uncharacterized protein</fullName>
    </submittedName>
</protein>
<organism evidence="1 2">
    <name type="scientific">Bailinhaonella thermotolerans</name>
    <dbReference type="NCBI Taxonomy" id="1070861"/>
    <lineage>
        <taxon>Bacteria</taxon>
        <taxon>Bacillati</taxon>
        <taxon>Actinomycetota</taxon>
        <taxon>Actinomycetes</taxon>
        <taxon>Streptosporangiales</taxon>
        <taxon>Streptosporangiaceae</taxon>
        <taxon>Bailinhaonella</taxon>
    </lineage>
</organism>
<name>A0A3A4A698_9ACTN</name>
<dbReference type="OrthoDB" id="5150094at2"/>
<accession>A0A3A4A698</accession>
<keyword evidence="2" id="KW-1185">Reference proteome</keyword>
<gene>
    <name evidence="1" type="ORF">D5H75_37865</name>
</gene>
<evidence type="ECO:0000313" key="2">
    <source>
        <dbReference type="Proteomes" id="UP000265768"/>
    </source>
</evidence>
<dbReference type="Proteomes" id="UP000265768">
    <property type="component" value="Unassembled WGS sequence"/>
</dbReference>
<reference evidence="1 2" key="1">
    <citation type="submission" date="2018-09" db="EMBL/GenBank/DDBJ databases">
        <title>YIM 75507 draft genome.</title>
        <authorList>
            <person name="Tang S."/>
            <person name="Feng Y."/>
        </authorList>
    </citation>
    <scope>NUCLEOTIDE SEQUENCE [LARGE SCALE GENOMIC DNA]</scope>
    <source>
        <strain evidence="1 2">YIM 75507</strain>
    </source>
</reference>
<dbReference type="GO" id="GO:0003676">
    <property type="term" value="F:nucleic acid binding"/>
    <property type="evidence" value="ECO:0007669"/>
    <property type="project" value="InterPro"/>
</dbReference>
<dbReference type="SUPFAM" id="SSF53098">
    <property type="entry name" value="Ribonuclease H-like"/>
    <property type="match status" value="1"/>
</dbReference>
<dbReference type="EMBL" id="QZEY01000026">
    <property type="protein sequence ID" value="RJL21237.1"/>
    <property type="molecule type" value="Genomic_DNA"/>
</dbReference>
<dbReference type="InterPro" id="IPR036397">
    <property type="entry name" value="RNaseH_sf"/>
</dbReference>
<dbReference type="AlphaFoldDB" id="A0A3A4A698"/>
<dbReference type="RefSeq" id="WP_119931447.1">
    <property type="nucleotide sequence ID" value="NZ_QZEY01000026.1"/>
</dbReference>
<dbReference type="Gene3D" id="3.30.420.10">
    <property type="entry name" value="Ribonuclease H-like superfamily/Ribonuclease H"/>
    <property type="match status" value="1"/>
</dbReference>
<evidence type="ECO:0000313" key="1">
    <source>
        <dbReference type="EMBL" id="RJL21237.1"/>
    </source>
</evidence>
<sequence length="199" mass="22264">MYSSARVYALDIETDNSEGEGLNPSRARITQASVATEDTTEVFDGAEADLLAHLDRFLRRLPNGLIATWNGAAFDLPYLTTRAGRARVSLGLSLVADRRLTPKYGFLEGHHTAYHGIWESAVSSSVPHVHLDIAYAYRRHAREHEIPWSLKPVARSRGLDPVELDRERLHQYTPSQRAEYCASDAVITRQLALDLLGVR</sequence>
<comment type="caution">
    <text evidence="1">The sequence shown here is derived from an EMBL/GenBank/DDBJ whole genome shotgun (WGS) entry which is preliminary data.</text>
</comment>